<dbReference type="EMBL" id="KZ824427">
    <property type="protein sequence ID" value="RAL03500.1"/>
    <property type="molecule type" value="Genomic_DNA"/>
</dbReference>
<keyword evidence="2" id="KW-1185">Reference proteome</keyword>
<organism evidence="1 2">
    <name type="scientific">Aspergillus ibericus CBS 121593</name>
    <dbReference type="NCBI Taxonomy" id="1448316"/>
    <lineage>
        <taxon>Eukaryota</taxon>
        <taxon>Fungi</taxon>
        <taxon>Dikarya</taxon>
        <taxon>Ascomycota</taxon>
        <taxon>Pezizomycotina</taxon>
        <taxon>Eurotiomycetes</taxon>
        <taxon>Eurotiomycetidae</taxon>
        <taxon>Eurotiales</taxon>
        <taxon>Aspergillaceae</taxon>
        <taxon>Aspergillus</taxon>
        <taxon>Aspergillus subgen. Circumdati</taxon>
    </lineage>
</organism>
<proteinExistence type="predicted"/>
<accession>A0A395H774</accession>
<dbReference type="RefSeq" id="XP_025577827.1">
    <property type="nucleotide sequence ID" value="XM_025714947.1"/>
</dbReference>
<evidence type="ECO:0000313" key="2">
    <source>
        <dbReference type="Proteomes" id="UP000249402"/>
    </source>
</evidence>
<name>A0A395H774_9EURO</name>
<sequence>MFFGIFLVSKGAWVRIPLLSELFLFLFPALNVSNNMNTHTHTHTRRETKHTSIPIFVFFPFCIRVTCPDLRPMFIISYSFHDFPPCASMLLAVRVRNNRTICDRPKW</sequence>
<gene>
    <name evidence="1" type="ORF">BO80DRAFT_284785</name>
</gene>
<protein>
    <submittedName>
        <fullName evidence="1">Uncharacterized protein</fullName>
    </submittedName>
</protein>
<reference evidence="1 2" key="1">
    <citation type="submission" date="2018-02" db="EMBL/GenBank/DDBJ databases">
        <title>The genomes of Aspergillus section Nigri reveals drivers in fungal speciation.</title>
        <authorList>
            <consortium name="DOE Joint Genome Institute"/>
            <person name="Vesth T.C."/>
            <person name="Nybo J."/>
            <person name="Theobald S."/>
            <person name="Brandl J."/>
            <person name="Frisvad J.C."/>
            <person name="Nielsen K.F."/>
            <person name="Lyhne E.K."/>
            <person name="Kogle M.E."/>
            <person name="Kuo A."/>
            <person name="Riley R."/>
            <person name="Clum A."/>
            <person name="Nolan M."/>
            <person name="Lipzen A."/>
            <person name="Salamov A."/>
            <person name="Henrissat B."/>
            <person name="Wiebenga A."/>
            <person name="De vries R.P."/>
            <person name="Grigoriev I.V."/>
            <person name="Mortensen U.H."/>
            <person name="Andersen M.R."/>
            <person name="Baker S.E."/>
        </authorList>
    </citation>
    <scope>NUCLEOTIDE SEQUENCE [LARGE SCALE GENOMIC DNA]</scope>
    <source>
        <strain evidence="1 2">CBS 121593</strain>
    </source>
</reference>
<dbReference type="AlphaFoldDB" id="A0A395H774"/>
<evidence type="ECO:0000313" key="1">
    <source>
        <dbReference type="EMBL" id="RAL03500.1"/>
    </source>
</evidence>
<dbReference type="Proteomes" id="UP000249402">
    <property type="component" value="Unassembled WGS sequence"/>
</dbReference>
<dbReference type="VEuPathDB" id="FungiDB:BO80DRAFT_284785"/>
<dbReference type="GeneID" id="37219812"/>